<dbReference type="EMBL" id="CAEY01000211">
    <property type="status" value="NOT_ANNOTATED_CDS"/>
    <property type="molecule type" value="Genomic_DNA"/>
</dbReference>
<reference evidence="2" key="1">
    <citation type="submission" date="2011-08" db="EMBL/GenBank/DDBJ databases">
        <authorList>
            <person name="Rombauts S."/>
        </authorList>
    </citation>
    <scope>NUCLEOTIDE SEQUENCE</scope>
    <source>
        <strain evidence="2">London</strain>
    </source>
</reference>
<sequence length="47" mass="5610">MKFIAINKIFIEFKNLVNLGRYAKGRLQKDKTWLTQQNDVQVLENLE</sequence>
<dbReference type="Proteomes" id="UP000015104">
    <property type="component" value="Unassembled WGS sequence"/>
</dbReference>
<proteinExistence type="predicted"/>
<reference evidence="1" key="2">
    <citation type="submission" date="2016-04" db="UniProtKB">
        <authorList>
            <consortium name="EnsemblMetazoa"/>
        </authorList>
    </citation>
    <scope>IDENTIFICATION</scope>
</reference>
<dbReference type="AlphaFoldDB" id="A0A158P554"/>
<evidence type="ECO:0000313" key="1">
    <source>
        <dbReference type="EnsemblMetazoa" id="tetur14g02030.1"/>
    </source>
</evidence>
<name>A0A158P554_TETUR</name>
<dbReference type="EnsemblMetazoa" id="tetur14g02030.1">
    <property type="protein sequence ID" value="tetur14g02030.1"/>
    <property type="gene ID" value="tetur14g02030"/>
</dbReference>
<organism evidence="1 2">
    <name type="scientific">Tetranychus urticae</name>
    <name type="common">Two-spotted spider mite</name>
    <dbReference type="NCBI Taxonomy" id="32264"/>
    <lineage>
        <taxon>Eukaryota</taxon>
        <taxon>Metazoa</taxon>
        <taxon>Ecdysozoa</taxon>
        <taxon>Arthropoda</taxon>
        <taxon>Chelicerata</taxon>
        <taxon>Arachnida</taxon>
        <taxon>Acari</taxon>
        <taxon>Acariformes</taxon>
        <taxon>Trombidiformes</taxon>
        <taxon>Prostigmata</taxon>
        <taxon>Eleutherengona</taxon>
        <taxon>Raphignathae</taxon>
        <taxon>Tetranychoidea</taxon>
        <taxon>Tetranychidae</taxon>
        <taxon>Tetranychus</taxon>
    </lineage>
</organism>
<keyword evidence="2" id="KW-1185">Reference proteome</keyword>
<protein>
    <submittedName>
        <fullName evidence="1">Uncharacterized protein</fullName>
    </submittedName>
</protein>
<evidence type="ECO:0000313" key="2">
    <source>
        <dbReference type="Proteomes" id="UP000015104"/>
    </source>
</evidence>
<accession>A0A158P554</accession>